<feature type="compositionally biased region" description="Basic and acidic residues" evidence="1">
    <location>
        <begin position="81"/>
        <end position="110"/>
    </location>
</feature>
<organism evidence="2 3">
    <name type="scientific">Mycolicibacterium poriferae</name>
    <dbReference type="NCBI Taxonomy" id="39694"/>
    <lineage>
        <taxon>Bacteria</taxon>
        <taxon>Bacillati</taxon>
        <taxon>Actinomycetota</taxon>
        <taxon>Actinomycetes</taxon>
        <taxon>Mycobacteriales</taxon>
        <taxon>Mycobacteriaceae</taxon>
        <taxon>Mycolicibacterium</taxon>
    </lineage>
</organism>
<name>A0A6N4VFI8_9MYCO</name>
<evidence type="ECO:0000313" key="2">
    <source>
        <dbReference type="EMBL" id="BBX53595.1"/>
    </source>
</evidence>
<reference evidence="2 3" key="1">
    <citation type="journal article" date="2019" name="Emerg. Microbes Infect.">
        <title>Comprehensive subspecies identification of 175 nontuberculous mycobacteria species based on 7547 genomic profiles.</title>
        <authorList>
            <person name="Matsumoto Y."/>
            <person name="Kinjo T."/>
            <person name="Motooka D."/>
            <person name="Nabeya D."/>
            <person name="Jung N."/>
            <person name="Uechi K."/>
            <person name="Horii T."/>
            <person name="Iida T."/>
            <person name="Fujita J."/>
            <person name="Nakamura S."/>
        </authorList>
    </citation>
    <scope>NUCLEOTIDE SEQUENCE [LARGE SCALE GENOMIC DNA]</scope>
    <source>
        <strain evidence="2 3">JCM 12603</strain>
    </source>
</reference>
<feature type="compositionally biased region" description="Basic and acidic residues" evidence="1">
    <location>
        <begin position="64"/>
        <end position="74"/>
    </location>
</feature>
<sequence>MACAGEAKATAVITAPNNVATTRFMPTPSHLWLSSTFAYRMHEYGRFGRKSNRLTMSPRTESQGSRDREAERTEQLGLRGPRAERTQSRGPRDRVAATSRAEEARELAAD</sequence>
<protein>
    <submittedName>
        <fullName evidence="2">Uncharacterized protein</fullName>
    </submittedName>
</protein>
<dbReference type="AlphaFoldDB" id="A0A6N4VFI8"/>
<feature type="region of interest" description="Disordered" evidence="1">
    <location>
        <begin position="48"/>
        <end position="110"/>
    </location>
</feature>
<dbReference type="KEGG" id="mpof:MPOR_46210"/>
<evidence type="ECO:0000256" key="1">
    <source>
        <dbReference type="SAM" id="MobiDB-lite"/>
    </source>
</evidence>
<proteinExistence type="predicted"/>
<keyword evidence="3" id="KW-1185">Reference proteome</keyword>
<feature type="compositionally biased region" description="Polar residues" evidence="1">
    <location>
        <begin position="53"/>
        <end position="63"/>
    </location>
</feature>
<dbReference type="EMBL" id="AP022570">
    <property type="protein sequence ID" value="BBX53595.1"/>
    <property type="molecule type" value="Genomic_DNA"/>
</dbReference>
<dbReference type="Proteomes" id="UP000466785">
    <property type="component" value="Chromosome"/>
</dbReference>
<gene>
    <name evidence="2" type="ORF">MPOR_46210</name>
</gene>
<accession>A0A6N4VFI8</accession>
<evidence type="ECO:0000313" key="3">
    <source>
        <dbReference type="Proteomes" id="UP000466785"/>
    </source>
</evidence>